<keyword evidence="1" id="KW-0472">Membrane</keyword>
<keyword evidence="1" id="KW-0812">Transmembrane</keyword>
<comment type="caution">
    <text evidence="2">The sequence shown here is derived from an EMBL/GenBank/DDBJ whole genome shotgun (WGS) entry which is preliminary data.</text>
</comment>
<accession>A0ABQ5TPR0</accession>
<feature type="transmembrane region" description="Helical" evidence="1">
    <location>
        <begin position="28"/>
        <end position="49"/>
    </location>
</feature>
<evidence type="ECO:0000313" key="3">
    <source>
        <dbReference type="Proteomes" id="UP001275436"/>
    </source>
</evidence>
<dbReference type="EMBL" id="BSKO01000001">
    <property type="protein sequence ID" value="GLO68152.1"/>
    <property type="molecule type" value="Genomic_DNA"/>
</dbReference>
<organism evidence="2 3">
    <name type="scientific">Oceanobacillus kimchii</name>
    <dbReference type="NCBI Taxonomy" id="746691"/>
    <lineage>
        <taxon>Bacteria</taxon>
        <taxon>Bacillati</taxon>
        <taxon>Bacillota</taxon>
        <taxon>Bacilli</taxon>
        <taxon>Bacillales</taxon>
        <taxon>Bacillaceae</taxon>
        <taxon>Oceanobacillus</taxon>
    </lineage>
</organism>
<dbReference type="Proteomes" id="UP001275436">
    <property type="component" value="Unassembled WGS sequence"/>
</dbReference>
<evidence type="ECO:0000313" key="2">
    <source>
        <dbReference type="EMBL" id="GLO68152.1"/>
    </source>
</evidence>
<protein>
    <submittedName>
        <fullName evidence="2">Uncharacterized protein</fullName>
    </submittedName>
</protein>
<reference evidence="2 3" key="1">
    <citation type="submission" date="2023-02" db="EMBL/GenBank/DDBJ databases">
        <title>Oceanobacillus kimchii IFOP_LL358 isolated form Alexandrium catenella lab strain.</title>
        <authorList>
            <person name="Gajardo G."/>
            <person name="Ueki S."/>
            <person name="Maruyama F."/>
        </authorList>
    </citation>
    <scope>NUCLEOTIDE SEQUENCE [LARGE SCALE GENOMIC DNA]</scope>
    <source>
        <strain evidence="2 3">IFOP_LL358</strain>
    </source>
</reference>
<sequence length="50" mass="5712">MLEWEYHDFGGESMVKTLVRTKKGAYRLAFGIFAGVFVVGVINKVISIWF</sequence>
<evidence type="ECO:0000256" key="1">
    <source>
        <dbReference type="SAM" id="Phobius"/>
    </source>
</evidence>
<keyword evidence="1" id="KW-1133">Transmembrane helix</keyword>
<keyword evidence="3" id="KW-1185">Reference proteome</keyword>
<gene>
    <name evidence="2" type="ORF">MACH08_39360</name>
</gene>
<dbReference type="RefSeq" id="WP_168156625.1">
    <property type="nucleotide sequence ID" value="NZ_CANLLY010000001.1"/>
</dbReference>
<name>A0ABQ5TPR0_9BACI</name>
<proteinExistence type="predicted"/>